<dbReference type="SUPFAM" id="SSF52833">
    <property type="entry name" value="Thioredoxin-like"/>
    <property type="match status" value="1"/>
</dbReference>
<dbReference type="NCBIfam" id="TIGR02174">
    <property type="entry name" value="CXXU_selWTH"/>
    <property type="match status" value="1"/>
</dbReference>
<keyword evidence="3" id="KW-1185">Reference proteome</keyword>
<dbReference type="InterPro" id="IPR036249">
    <property type="entry name" value="Thioredoxin-like_sf"/>
</dbReference>
<accession>A0ABQ9JXF7</accession>
<dbReference type="InterPro" id="IPR051441">
    <property type="entry name" value="SelW_related"/>
</dbReference>
<evidence type="ECO:0000313" key="3">
    <source>
        <dbReference type="Proteomes" id="UP001162164"/>
    </source>
</evidence>
<dbReference type="EMBL" id="JAPWTJ010000097">
    <property type="protein sequence ID" value="KAJ8983020.1"/>
    <property type="molecule type" value="Genomic_DNA"/>
</dbReference>
<keyword evidence="1" id="KW-0676">Redox-active center</keyword>
<evidence type="ECO:0008006" key="4">
    <source>
        <dbReference type="Google" id="ProtNLM"/>
    </source>
</evidence>
<comment type="caution">
    <text evidence="2">The sequence shown here is derived from an EMBL/GenBank/DDBJ whole genome shotgun (WGS) entry which is preliminary data.</text>
</comment>
<organism evidence="2 3">
    <name type="scientific">Molorchus minor</name>
    <dbReference type="NCBI Taxonomy" id="1323400"/>
    <lineage>
        <taxon>Eukaryota</taxon>
        <taxon>Metazoa</taxon>
        <taxon>Ecdysozoa</taxon>
        <taxon>Arthropoda</taxon>
        <taxon>Hexapoda</taxon>
        <taxon>Insecta</taxon>
        <taxon>Pterygota</taxon>
        <taxon>Neoptera</taxon>
        <taxon>Endopterygota</taxon>
        <taxon>Coleoptera</taxon>
        <taxon>Polyphaga</taxon>
        <taxon>Cucujiformia</taxon>
        <taxon>Chrysomeloidea</taxon>
        <taxon>Cerambycidae</taxon>
        <taxon>Lamiinae</taxon>
        <taxon>Monochamini</taxon>
        <taxon>Molorchus</taxon>
    </lineage>
</organism>
<dbReference type="PANTHER" id="PTHR15124:SF27">
    <property type="entry name" value="MIGRATION AND INVASION ENHANCER 1"/>
    <property type="match status" value="1"/>
</dbReference>
<proteinExistence type="predicted"/>
<dbReference type="InterPro" id="IPR011893">
    <property type="entry name" value="Selenoprotein_Rdx-typ"/>
</dbReference>
<dbReference type="Pfam" id="PF10262">
    <property type="entry name" value="Rdx"/>
    <property type="match status" value="1"/>
</dbReference>
<dbReference type="Gene3D" id="3.40.30.10">
    <property type="entry name" value="Glutaredoxin"/>
    <property type="match status" value="1"/>
</dbReference>
<sequence length="97" mass="10804">MDVEVNVEYCNKCGYLNKFEDLAKHIRETHPSVKVNGHEGRRASFEITVNGTLVHSKLATLAYPDYQDLSKIVSDAEEGKPVRTPCKAQPITDCVIA</sequence>
<protein>
    <recommendedName>
        <fullName evidence="4">Migration and invasion enhancer 1</fullName>
    </recommendedName>
</protein>
<name>A0ABQ9JXF7_9CUCU</name>
<evidence type="ECO:0000313" key="2">
    <source>
        <dbReference type="EMBL" id="KAJ8983020.1"/>
    </source>
</evidence>
<dbReference type="PANTHER" id="PTHR15124">
    <property type="entry name" value="SELENOPROTEIN W"/>
    <property type="match status" value="1"/>
</dbReference>
<gene>
    <name evidence="2" type="ORF">NQ317_014317</name>
</gene>
<evidence type="ECO:0000256" key="1">
    <source>
        <dbReference type="ARBA" id="ARBA00023284"/>
    </source>
</evidence>
<dbReference type="Proteomes" id="UP001162164">
    <property type="component" value="Unassembled WGS sequence"/>
</dbReference>
<reference evidence="2" key="1">
    <citation type="journal article" date="2023" name="Insect Mol. Biol.">
        <title>Genome sequencing provides insights into the evolution of gene families encoding plant cell wall-degrading enzymes in longhorned beetles.</title>
        <authorList>
            <person name="Shin N.R."/>
            <person name="Okamura Y."/>
            <person name="Kirsch R."/>
            <person name="Pauchet Y."/>
        </authorList>
    </citation>
    <scope>NUCLEOTIDE SEQUENCE</scope>
    <source>
        <strain evidence="2">MMC_N1</strain>
    </source>
</reference>